<keyword evidence="1" id="KW-0732">Signal</keyword>
<dbReference type="Proteomes" id="UP000033664">
    <property type="component" value="Unassembled WGS sequence"/>
</dbReference>
<dbReference type="InterPro" id="IPR002816">
    <property type="entry name" value="TraB/PrgY/GumN_fam"/>
</dbReference>
<keyword evidence="4" id="KW-1185">Reference proteome</keyword>
<sequence>MKKTFWSLLYICFAFFTQLCLANTTPALWQVEKNGVTSYLFGTVHVGDEAMKGLPSYVEQAISRSDKVVVEVDISALSPMQIQQRSMPLMMLRNGRTLETELSSKNYQRLSDYFAQKSINIAMFSGLKPWAVLLTMVQIEYQNAGYSEQNGIDKQVLAKANAIGKPIMELESLEQQLEMFSALDNYADEMVNDTFRQLKDLDHYFARLISAWKQGDTDILRQYYHDAFDDSEFGQLNEHILLIERNQNWVAQLNQPMQQQSLFIAVGALHLPEKNGLVNLLREQGFTVTKRQPSQ</sequence>
<accession>A0A0F4PTJ8</accession>
<feature type="chain" id="PRO_5035990073" evidence="1">
    <location>
        <begin position="23"/>
        <end position="295"/>
    </location>
</feature>
<gene>
    <name evidence="3" type="ORF">CWC05_18475</name>
    <name evidence="2" type="ORF">TW72_13955</name>
</gene>
<dbReference type="Proteomes" id="UP000305874">
    <property type="component" value="Unassembled WGS sequence"/>
</dbReference>
<dbReference type="GeneID" id="58229600"/>
<comment type="caution">
    <text evidence="2">The sequence shown here is derived from an EMBL/GenBank/DDBJ whole genome shotgun (WGS) entry which is preliminary data.</text>
</comment>
<protein>
    <submittedName>
        <fullName evidence="3">TraB/GumN family protein</fullName>
    </submittedName>
</protein>
<dbReference type="EMBL" id="JXXZ01000010">
    <property type="protein sequence ID" value="KJY98810.1"/>
    <property type="molecule type" value="Genomic_DNA"/>
</dbReference>
<dbReference type="PANTHER" id="PTHR40590">
    <property type="entry name" value="CYTOPLASMIC PROTEIN-RELATED"/>
    <property type="match status" value="1"/>
</dbReference>
<dbReference type="OrthoDB" id="357294at2"/>
<evidence type="ECO:0000256" key="1">
    <source>
        <dbReference type="SAM" id="SignalP"/>
    </source>
</evidence>
<proteinExistence type="predicted"/>
<organism evidence="2 4">
    <name type="scientific">Pseudoalteromonas ruthenica</name>
    <dbReference type="NCBI Taxonomy" id="151081"/>
    <lineage>
        <taxon>Bacteria</taxon>
        <taxon>Pseudomonadati</taxon>
        <taxon>Pseudomonadota</taxon>
        <taxon>Gammaproteobacteria</taxon>
        <taxon>Alteromonadales</taxon>
        <taxon>Pseudoalteromonadaceae</taxon>
        <taxon>Pseudoalteromonas</taxon>
    </lineage>
</organism>
<evidence type="ECO:0000313" key="5">
    <source>
        <dbReference type="Proteomes" id="UP000305874"/>
    </source>
</evidence>
<reference evidence="5" key="3">
    <citation type="submission" date="2019-06" db="EMBL/GenBank/DDBJ databases">
        <title>Co-occurence of chitin degradation, pigmentation and bioactivity in marine Pseudoalteromonas.</title>
        <authorList>
            <person name="Sonnenschein E.C."/>
            <person name="Bech P.K."/>
        </authorList>
    </citation>
    <scope>NUCLEOTIDE SEQUENCE [LARGE SCALE GENOMIC DNA]</scope>
    <source>
        <strain evidence="5">S2897</strain>
    </source>
</reference>
<dbReference type="PATRIC" id="fig|151081.8.peg.3463"/>
<reference evidence="3" key="4">
    <citation type="submission" date="2019-09" db="EMBL/GenBank/DDBJ databases">
        <title>Co-occurence of chitin degradation, pigmentation and bioactivity in marine Pseudoalteromonas.</title>
        <authorList>
            <person name="Sonnenschein E.C."/>
            <person name="Bech P.K."/>
        </authorList>
    </citation>
    <scope>NUCLEOTIDE SEQUENCE</scope>
    <source>
        <strain evidence="3">S2897</strain>
    </source>
</reference>
<dbReference type="EMBL" id="PNCG01000029">
    <property type="protein sequence ID" value="TMP85420.1"/>
    <property type="molecule type" value="Genomic_DNA"/>
</dbReference>
<dbReference type="AlphaFoldDB" id="A0A0F4PTJ8"/>
<feature type="signal peptide" evidence="1">
    <location>
        <begin position="1"/>
        <end position="22"/>
    </location>
</feature>
<dbReference type="Pfam" id="PF01963">
    <property type="entry name" value="TraB_PrgY_gumN"/>
    <property type="match status" value="1"/>
</dbReference>
<dbReference type="RefSeq" id="WP_052698293.1">
    <property type="nucleotide sequence ID" value="NZ_CP023396.1"/>
</dbReference>
<dbReference type="CDD" id="cd14789">
    <property type="entry name" value="Tiki"/>
    <property type="match status" value="1"/>
</dbReference>
<reference evidence="3 5" key="2">
    <citation type="submission" date="2017-12" db="EMBL/GenBank/DDBJ databases">
        <authorList>
            <person name="Paulsen S."/>
            <person name="Gram L.K."/>
        </authorList>
    </citation>
    <scope>NUCLEOTIDE SEQUENCE [LARGE SCALE GENOMIC DNA]</scope>
    <source>
        <strain evidence="3 5">S2897</strain>
    </source>
</reference>
<dbReference type="PANTHER" id="PTHR40590:SF1">
    <property type="entry name" value="CYTOPLASMIC PROTEIN"/>
    <property type="match status" value="1"/>
</dbReference>
<reference evidence="2 4" key="1">
    <citation type="journal article" date="2015" name="BMC Genomics">
        <title>Genome mining reveals unlocked bioactive potential of marine Gram-negative bacteria.</title>
        <authorList>
            <person name="Machado H."/>
            <person name="Sonnenschein E.C."/>
            <person name="Melchiorsen J."/>
            <person name="Gram L."/>
        </authorList>
    </citation>
    <scope>NUCLEOTIDE SEQUENCE [LARGE SCALE GENOMIC DNA]</scope>
    <source>
        <strain evidence="2 4">S3137</strain>
    </source>
</reference>
<name>A0A0F4PTJ8_9GAMM</name>
<evidence type="ECO:0000313" key="4">
    <source>
        <dbReference type="Proteomes" id="UP000033664"/>
    </source>
</evidence>
<dbReference type="eggNOG" id="COG3735">
    <property type="taxonomic scope" value="Bacteria"/>
</dbReference>
<evidence type="ECO:0000313" key="2">
    <source>
        <dbReference type="EMBL" id="KJY98810.1"/>
    </source>
</evidence>
<dbReference type="InterPro" id="IPR047111">
    <property type="entry name" value="YbaP-like"/>
</dbReference>
<evidence type="ECO:0000313" key="3">
    <source>
        <dbReference type="EMBL" id="TMP85420.1"/>
    </source>
</evidence>